<reference evidence="1 2" key="1">
    <citation type="submission" date="2019-01" db="EMBL/GenBank/DDBJ databases">
        <title>Draft Genome Sequencing of Zygosaccharomyces mellis Ca-7.</title>
        <authorList>
            <person name="Shiwa Y."/>
            <person name="Kanesaki Y."/>
            <person name="Ishige T."/>
            <person name="Mura K."/>
            <person name="Hori T."/>
            <person name="Tamura T."/>
        </authorList>
    </citation>
    <scope>NUCLEOTIDE SEQUENCE [LARGE SCALE GENOMIC DNA]</scope>
    <source>
        <strain evidence="1 2">Ca-7</strain>
    </source>
</reference>
<protein>
    <submittedName>
        <fullName evidence="1">Meiotic sister-chromatid recombination-protein 6, mitochondrial</fullName>
    </submittedName>
</protein>
<name>A0A4C2E033_9SACH</name>
<evidence type="ECO:0000313" key="1">
    <source>
        <dbReference type="EMBL" id="GCE97550.1"/>
    </source>
</evidence>
<proteinExistence type="predicted"/>
<keyword evidence="2" id="KW-1185">Reference proteome</keyword>
<comment type="caution">
    <text evidence="1">The sequence shown here is derived from an EMBL/GenBank/DDBJ whole genome shotgun (WGS) entry which is preliminary data.</text>
</comment>
<sequence length="666" mass="75498">MFKKLLARNEISVLQRRFQSYVHPVSKLGLQLQSQLNEQTQEQKQENADRNTNTIYQNFKESLESLNETSPSSLHRSFGLNAPLTQLLKRSSAENGCHVEPFQILSTICQFELARSHHFEIVLTHLIGRGCFQDAIALWVKYLECIAENPFTISQSSANRNESWNSHENNQALATLAYTLLSGNVPDLQVLNSILQLDVNKHQTVPFAKAQKLSKIVVKDPLQSQAAQNALSLLFRQYVASDKSSFLAQLDGVLQLRQLNELYSAYHSGKSTSNDPDILCKFMDKFVELNKPLDAITIYNQHKSLDSSALQNKLLIAVAALQSNNRQLKLDRILAIWNSILKAKANADSYAALIRSLDVSGHVVQLQSIYSNEIPDGFKRQSVVLEPYLTALVHHGKIDYEALSSKLPPQIESVSLVNAVLLQMLRDDVPQSEWENFYRLQFIGGDAPHRPTSLSLAIRMWANWKFGPEDKKDFQFLKSIAISSRDLIKSNSIIEHFIKIVPNIRPVRELFEQIRLPLSSRKYALFLQSEFVKRNGDYHWAERIFKEYLKDCKNQLGKVDRYVIEPMINGFDELAILEQDSSFLLKVSVYQSLAGKLNVTLSNQCLAKTLHAAAMLSKVKSGKFSQSEQEFLNDFLQSLSISDNFNASSRDLDALRQSNVSIPPNL</sequence>
<dbReference type="AlphaFoldDB" id="A0A4C2E033"/>
<dbReference type="OrthoDB" id="4061195at2759"/>
<evidence type="ECO:0000313" key="2">
    <source>
        <dbReference type="Proteomes" id="UP000301737"/>
    </source>
</evidence>
<dbReference type="EMBL" id="BIMX01000002">
    <property type="protein sequence ID" value="GCE97550.1"/>
    <property type="molecule type" value="Genomic_DNA"/>
</dbReference>
<dbReference type="Proteomes" id="UP000301737">
    <property type="component" value="Unassembled WGS sequence"/>
</dbReference>
<gene>
    <name evidence="1" type="primary">MSC6</name>
    <name evidence="1" type="ORF">ZYGM_003552</name>
</gene>
<organism evidence="1 2">
    <name type="scientific">Zygosaccharomyces mellis</name>
    <dbReference type="NCBI Taxonomy" id="42258"/>
    <lineage>
        <taxon>Eukaryota</taxon>
        <taxon>Fungi</taxon>
        <taxon>Dikarya</taxon>
        <taxon>Ascomycota</taxon>
        <taxon>Saccharomycotina</taxon>
        <taxon>Saccharomycetes</taxon>
        <taxon>Saccharomycetales</taxon>
        <taxon>Saccharomycetaceae</taxon>
        <taxon>Zygosaccharomyces</taxon>
    </lineage>
</organism>
<accession>A0A4C2E033</accession>